<sequence length="221" mass="25678">MRKKLNFIHIIIIYNIKIINSITKKMTNTTNSGLNIAALAKLVSHQNYTEPKTQMDYYIQNDASPEILKYVSLQGKTFGEKYMEPIAKEFFNLEKRFDSSHDHTKNNKSIEQKSARYHATGADFKWQHIEMKHEWDLLLLTGLEFNSIVFYIATRKIVEQLIDEGIITGQGKKDTDGVANPQQAYWFQRTDFKKKSKSITDYFTVVSSEEELVNYIEQSGC</sequence>
<proteinExistence type="predicted"/>
<reference evidence="1 2" key="1">
    <citation type="journal article" date="2013" name="Proc. Natl. Acad. Sci. U.S.A.">
        <title>Genome of Phaeocystis globosa virus PgV-16T highlights the common ancestry of the largest known DNA viruses infecting eukaryotes.</title>
        <authorList>
            <person name="Santini S."/>
            <person name="Jeudy S."/>
            <person name="Bartoli J."/>
            <person name="Poirot O."/>
            <person name="Lescot M."/>
            <person name="Abergel C."/>
            <person name="Barbe V."/>
            <person name="Wommack K.E."/>
            <person name="Noordeloos A.A."/>
            <person name="Brussaard C.P."/>
            <person name="Claverie J.M."/>
        </authorList>
    </citation>
    <scope>NUCLEOTIDE SEQUENCE [LARGE SCALE GENOMIC DNA]</scope>
    <source>
        <strain evidence="1 2">16T</strain>
    </source>
</reference>
<organism evidence="1 2">
    <name type="scientific">Phaeocystis globosa virus PgV-16T</name>
    <dbReference type="NCBI Taxonomy" id="3071227"/>
    <lineage>
        <taxon>Viruses</taxon>
        <taxon>Varidnaviria</taxon>
        <taxon>Bamfordvirae</taxon>
        <taxon>Nucleocytoviricota</taxon>
        <taxon>Megaviricetes</taxon>
        <taxon>Imitervirales</taxon>
        <taxon>Mesomimiviridae</taxon>
        <taxon>Tethysvirus</taxon>
        <taxon>Tethysvirus hollandense</taxon>
    </lineage>
</organism>
<name>A0AC59EWY6_9VIRU</name>
<dbReference type="EMBL" id="KC662249">
    <property type="protein sequence ID" value="AGM15374.1"/>
    <property type="molecule type" value="Genomic_DNA"/>
</dbReference>
<accession>A0AC59EWY6</accession>
<gene>
    <name evidence="1" type="ORF">PGCG_00062</name>
</gene>
<evidence type="ECO:0000313" key="1">
    <source>
        <dbReference type="EMBL" id="AGM15374.1"/>
    </source>
</evidence>
<protein>
    <submittedName>
        <fullName evidence="1">Uncharacterized protein</fullName>
    </submittedName>
</protein>
<dbReference type="Proteomes" id="UP000204225">
    <property type="component" value="Segment"/>
</dbReference>
<keyword evidence="2" id="KW-1185">Reference proteome</keyword>
<evidence type="ECO:0000313" key="2">
    <source>
        <dbReference type="Proteomes" id="UP000204225"/>
    </source>
</evidence>